<sequence>MKIDENKFPILGCIKNNKLTDKVFDMLDNSGFDDKGISDIKPSFDFFNGKQLQINYISATIHEKLSDTNNFVKAKSLLVNSPETTGLLLLPETVLPDFTNVPEYVDVDPKDYPINAILYSWLSSNNHDKISNKSKLEDLQRRIKAGETPPPGADWDSYMRDLQDDEDSWDEESRTLIIIPIHSDRITQATNQYELTSNDEIYGWEYSEREGRAWYGKIHDYVMSFILFYNFTEAETHIVHGKETGQPRRLKLNDEKFLNETLNNIEIIDITYFTKLIRTGEFGVTGHFRVQHFGVGNSEAKIVFIDSYKKSGYTRGAKIDNK</sequence>
<keyword evidence="2" id="KW-1185">Reference proteome</keyword>
<dbReference type="EMBL" id="PQNY01000024">
    <property type="protein sequence ID" value="POS00765.1"/>
    <property type="molecule type" value="Genomic_DNA"/>
</dbReference>
<comment type="caution">
    <text evidence="1">The sequence shown here is derived from an EMBL/GenBank/DDBJ whole genome shotgun (WGS) entry which is preliminary data.</text>
</comment>
<evidence type="ECO:0000313" key="1">
    <source>
        <dbReference type="EMBL" id="POS00765.1"/>
    </source>
</evidence>
<proteinExistence type="predicted"/>
<protein>
    <submittedName>
        <fullName evidence="1">Uncharacterized protein</fullName>
    </submittedName>
</protein>
<dbReference type="OrthoDB" id="1092387at2"/>
<dbReference type="RefSeq" id="WP_103727036.1">
    <property type="nucleotide sequence ID" value="NZ_PQNY01000024.1"/>
</dbReference>
<gene>
    <name evidence="1" type="ORF">Q361_12414</name>
</gene>
<dbReference type="Proteomes" id="UP000237056">
    <property type="component" value="Unassembled WGS sequence"/>
</dbReference>
<accession>A0A2S4N4Z4</accession>
<reference evidence="1 2" key="1">
    <citation type="submission" date="2018-01" db="EMBL/GenBank/DDBJ databases">
        <title>Genomic Encyclopedia of Type Strains, Phase I: the one thousand microbial genomes (KMG-I) project.</title>
        <authorList>
            <person name="Goeker M."/>
        </authorList>
    </citation>
    <scope>NUCLEOTIDE SEQUENCE [LARGE SCALE GENOMIC DNA]</scope>
    <source>
        <strain evidence="1 2">DSM 17960</strain>
    </source>
</reference>
<dbReference type="AlphaFoldDB" id="A0A2S4N4Z4"/>
<evidence type="ECO:0000313" key="2">
    <source>
        <dbReference type="Proteomes" id="UP000237056"/>
    </source>
</evidence>
<name>A0A2S4N4Z4_9FLAO</name>
<organism evidence="1 2">
    <name type="scientific">Flavobacterium croceum DSM 17960</name>
    <dbReference type="NCBI Taxonomy" id="1121886"/>
    <lineage>
        <taxon>Bacteria</taxon>
        <taxon>Pseudomonadati</taxon>
        <taxon>Bacteroidota</taxon>
        <taxon>Flavobacteriia</taxon>
        <taxon>Flavobacteriales</taxon>
        <taxon>Flavobacteriaceae</taxon>
        <taxon>Flavobacterium</taxon>
    </lineage>
</organism>